<feature type="region of interest" description="Disordered" evidence="1">
    <location>
        <begin position="133"/>
        <end position="155"/>
    </location>
</feature>
<dbReference type="Proteomes" id="UP001500839">
    <property type="component" value="Unassembled WGS sequence"/>
</dbReference>
<gene>
    <name evidence="2" type="ORF">GCM10023353_22730</name>
</gene>
<feature type="region of interest" description="Disordered" evidence="1">
    <location>
        <begin position="1"/>
        <end position="28"/>
    </location>
</feature>
<keyword evidence="3" id="KW-1185">Reference proteome</keyword>
<comment type="caution">
    <text evidence="2">The sequence shown here is derived from an EMBL/GenBank/DDBJ whole genome shotgun (WGS) entry which is preliminary data.</text>
</comment>
<reference evidence="3" key="1">
    <citation type="journal article" date="2019" name="Int. J. Syst. Evol. Microbiol.">
        <title>The Global Catalogue of Microorganisms (GCM) 10K type strain sequencing project: providing services to taxonomists for standard genome sequencing and annotation.</title>
        <authorList>
            <consortium name="The Broad Institute Genomics Platform"/>
            <consortium name="The Broad Institute Genome Sequencing Center for Infectious Disease"/>
            <person name="Wu L."/>
            <person name="Ma J."/>
        </authorList>
    </citation>
    <scope>NUCLEOTIDE SEQUENCE [LARGE SCALE GENOMIC DNA]</scope>
    <source>
        <strain evidence="3">JCM 18542</strain>
    </source>
</reference>
<organism evidence="2 3">
    <name type="scientific">Tomitella cavernea</name>
    <dbReference type="NCBI Taxonomy" id="1387982"/>
    <lineage>
        <taxon>Bacteria</taxon>
        <taxon>Bacillati</taxon>
        <taxon>Actinomycetota</taxon>
        <taxon>Actinomycetes</taxon>
        <taxon>Mycobacteriales</taxon>
        <taxon>Tomitella</taxon>
    </lineage>
</organism>
<evidence type="ECO:0000256" key="1">
    <source>
        <dbReference type="SAM" id="MobiDB-lite"/>
    </source>
</evidence>
<evidence type="ECO:0000313" key="3">
    <source>
        <dbReference type="Proteomes" id="UP001500839"/>
    </source>
</evidence>
<dbReference type="RefSeq" id="WP_345602306.1">
    <property type="nucleotide sequence ID" value="NZ_BAABKQ010000001.1"/>
</dbReference>
<name>A0ABP9CRB8_9ACTN</name>
<proteinExistence type="predicted"/>
<dbReference type="EMBL" id="BAABKQ010000001">
    <property type="protein sequence ID" value="GAA4816119.1"/>
    <property type="molecule type" value="Genomic_DNA"/>
</dbReference>
<evidence type="ECO:0000313" key="2">
    <source>
        <dbReference type="EMBL" id="GAA4816119.1"/>
    </source>
</evidence>
<protein>
    <recommendedName>
        <fullName evidence="4">Twin-arginine translocation signal domain-containing protein</fullName>
    </recommendedName>
</protein>
<sequence length="203" mass="20176">MRLLPTRTPRGTAGSPGAPSPHVTAPAHRGAGVLEPAATVSRRSLLRTSGTVMLGGGALAVVGVTTAACTVGSPAPEVDPLQSLADQAGTDAAYAARLTAADPDRAQALQEIAAERRAHADALTAEIHRAAGTTPDTTDATTTVPASDPSAPLAPPTLDGLRAQLADSRRSAADAVPDLTGYRAGLVGSVGASCAAELKVLIP</sequence>
<evidence type="ECO:0008006" key="4">
    <source>
        <dbReference type="Google" id="ProtNLM"/>
    </source>
</evidence>
<accession>A0ABP9CRB8</accession>